<dbReference type="Proteomes" id="UP001281761">
    <property type="component" value="Unassembled WGS sequence"/>
</dbReference>
<accession>A0ABQ9YJG5</accession>
<name>A0ABQ9YJG5_9EUKA</name>
<sequence>MRKRTKTDGAKMECARTMRGMGDIAGSREDGKEWDANDGEKDPRIEYGKEEESKEDEKETERREREEQIPDIRSVMMSTISHNPEVPQIAQTVEGVLCKFGKAGGEPDAEKDIGRIWTSAAEGERVTDIHYVASSSAHPPNVQHEEHNLQFQFSLRAVLAPSTTLSPCLRRTMLRASRLACVLAA</sequence>
<comment type="caution">
    <text evidence="2">The sequence shown here is derived from an EMBL/GenBank/DDBJ whole genome shotgun (WGS) entry which is preliminary data.</text>
</comment>
<evidence type="ECO:0000313" key="2">
    <source>
        <dbReference type="EMBL" id="KAK2963896.1"/>
    </source>
</evidence>
<evidence type="ECO:0000313" key="3">
    <source>
        <dbReference type="Proteomes" id="UP001281761"/>
    </source>
</evidence>
<keyword evidence="3" id="KW-1185">Reference proteome</keyword>
<proteinExistence type="predicted"/>
<organism evidence="2 3">
    <name type="scientific">Blattamonas nauphoetae</name>
    <dbReference type="NCBI Taxonomy" id="2049346"/>
    <lineage>
        <taxon>Eukaryota</taxon>
        <taxon>Metamonada</taxon>
        <taxon>Preaxostyla</taxon>
        <taxon>Oxymonadida</taxon>
        <taxon>Blattamonas</taxon>
    </lineage>
</organism>
<feature type="compositionally biased region" description="Basic and acidic residues" evidence="1">
    <location>
        <begin position="1"/>
        <end position="16"/>
    </location>
</feature>
<protein>
    <submittedName>
        <fullName evidence="2">Uncharacterized protein</fullName>
    </submittedName>
</protein>
<gene>
    <name evidence="2" type="ORF">BLNAU_973</name>
</gene>
<dbReference type="EMBL" id="JARBJD010000004">
    <property type="protein sequence ID" value="KAK2963896.1"/>
    <property type="molecule type" value="Genomic_DNA"/>
</dbReference>
<feature type="region of interest" description="Disordered" evidence="1">
    <location>
        <begin position="1"/>
        <end position="69"/>
    </location>
</feature>
<evidence type="ECO:0000256" key="1">
    <source>
        <dbReference type="SAM" id="MobiDB-lite"/>
    </source>
</evidence>
<reference evidence="2 3" key="1">
    <citation type="journal article" date="2022" name="bioRxiv">
        <title>Genomics of Preaxostyla Flagellates Illuminates Evolutionary Transitions and the Path Towards Mitochondrial Loss.</title>
        <authorList>
            <person name="Novak L.V.F."/>
            <person name="Treitli S.C."/>
            <person name="Pyrih J."/>
            <person name="Halakuc P."/>
            <person name="Pipaliya S.V."/>
            <person name="Vacek V."/>
            <person name="Brzon O."/>
            <person name="Soukal P."/>
            <person name="Eme L."/>
            <person name="Dacks J.B."/>
            <person name="Karnkowska A."/>
            <person name="Elias M."/>
            <person name="Hampl V."/>
        </authorList>
    </citation>
    <scope>NUCLEOTIDE SEQUENCE [LARGE SCALE GENOMIC DNA]</scope>
    <source>
        <strain evidence="2">NAU3</strain>
        <tissue evidence="2">Gut</tissue>
    </source>
</reference>
<feature type="compositionally biased region" description="Basic and acidic residues" evidence="1">
    <location>
        <begin position="26"/>
        <end position="69"/>
    </location>
</feature>